<protein>
    <submittedName>
        <fullName evidence="1">Uncharacterized protein</fullName>
    </submittedName>
</protein>
<name>A0A387BKI3_9LACT</name>
<dbReference type="Proteomes" id="UP000269374">
    <property type="component" value="Chromosome"/>
</dbReference>
<evidence type="ECO:0000313" key="1">
    <source>
        <dbReference type="EMBL" id="AYG01526.1"/>
    </source>
</evidence>
<dbReference type="KEGG" id="lact:D7I46_10910"/>
<dbReference type="EMBL" id="CP032627">
    <property type="protein sequence ID" value="AYG01526.1"/>
    <property type="molecule type" value="Genomic_DNA"/>
</dbReference>
<dbReference type="AlphaFoldDB" id="A0A387BKI3"/>
<accession>A0A387BKI3</accession>
<dbReference type="RefSeq" id="WP_120772896.1">
    <property type="nucleotide sequence ID" value="NZ_CP032627.1"/>
</dbReference>
<proteinExistence type="predicted"/>
<keyword evidence="2" id="KW-1185">Reference proteome</keyword>
<gene>
    <name evidence="1" type="ORF">D7I46_10910</name>
</gene>
<evidence type="ECO:0000313" key="2">
    <source>
        <dbReference type="Proteomes" id="UP000269374"/>
    </source>
</evidence>
<sequence>MIIVNLAQRQEEIIALLESKGYHFVKKQGIKLSFEVPEGTEDLNAAAVEVKALIKGTEWGPVLYFNVVVA</sequence>
<dbReference type="OrthoDB" id="2881498at2"/>
<reference evidence="1 2" key="1">
    <citation type="submission" date="2018-09" db="EMBL/GenBank/DDBJ databases">
        <title>Genome sequencing of strain 1JSPR-7.</title>
        <authorList>
            <person name="Heo J."/>
            <person name="Kim S.-J."/>
            <person name="Kwon S.-W."/>
        </authorList>
    </citation>
    <scope>NUCLEOTIDE SEQUENCE [LARGE SCALE GENOMIC DNA]</scope>
    <source>
        <strain evidence="1 2">1JSPR-7</strain>
    </source>
</reference>
<organism evidence="1 2">
    <name type="scientific">Lactococcus allomyrinae</name>
    <dbReference type="NCBI Taxonomy" id="2419773"/>
    <lineage>
        <taxon>Bacteria</taxon>
        <taxon>Bacillati</taxon>
        <taxon>Bacillota</taxon>
        <taxon>Bacilli</taxon>
        <taxon>Lactobacillales</taxon>
        <taxon>Streptococcaceae</taxon>
        <taxon>Lactococcus</taxon>
    </lineage>
</organism>